<accession>A0ABR4YJ56</accession>
<proteinExistence type="inferred from homology"/>
<comment type="catalytic activity">
    <reaction evidence="1 4">
        <text>adenosine 3',5'-bisphosphate + H2O = AMP + phosphate</text>
        <dbReference type="Rhea" id="RHEA:10040"/>
        <dbReference type="ChEBI" id="CHEBI:15377"/>
        <dbReference type="ChEBI" id="CHEBI:43474"/>
        <dbReference type="ChEBI" id="CHEBI:58343"/>
        <dbReference type="ChEBI" id="CHEBI:456215"/>
        <dbReference type="EC" id="3.1.3.7"/>
    </reaction>
</comment>
<evidence type="ECO:0000313" key="5">
    <source>
        <dbReference type="EMBL" id="KHE42290.1"/>
    </source>
</evidence>
<name>A0ABR4YJ56_9BACT</name>
<dbReference type="Gene3D" id="3.30.540.10">
    <property type="entry name" value="Fructose-1,6-Bisphosphatase, subunit A, domain 1"/>
    <property type="match status" value="1"/>
</dbReference>
<comment type="subcellular location">
    <subcellularLocation>
        <location evidence="4">Cell membrane</location>
        <topology evidence="4">Peripheral membrane protein</topology>
        <orientation evidence="4">Cytoplasmic side</orientation>
    </subcellularLocation>
</comment>
<feature type="binding site" evidence="4">
    <location>
        <position position="71"/>
    </location>
    <ligand>
        <name>substrate</name>
    </ligand>
</feature>
<keyword evidence="2 4" id="KW-0479">Metal-binding</keyword>
<comment type="function">
    <text evidence="4">Converts adenosine-3',5'-bisphosphate (PAP) to AMP.</text>
</comment>
<dbReference type="PANTHER" id="PTHR43028:SF5">
    <property type="entry name" value="3'(2'),5'-BISPHOSPHATE NUCLEOTIDASE 1"/>
    <property type="match status" value="1"/>
</dbReference>
<dbReference type="EMBL" id="JRGF01000005">
    <property type="protein sequence ID" value="KHE42290.1"/>
    <property type="molecule type" value="Genomic_DNA"/>
</dbReference>
<feature type="binding site" evidence="4">
    <location>
        <position position="91"/>
    </location>
    <ligand>
        <name>Mg(2+)</name>
        <dbReference type="ChEBI" id="CHEBI:18420"/>
        <label>2</label>
    </ligand>
</feature>
<dbReference type="NCBIfam" id="TIGR01331">
    <property type="entry name" value="bisphos_cysQ"/>
    <property type="match status" value="1"/>
</dbReference>
<evidence type="ECO:0000256" key="2">
    <source>
        <dbReference type="ARBA" id="ARBA00022723"/>
    </source>
</evidence>
<protein>
    <recommendedName>
        <fullName evidence="4">3'(2'),5'-bisphosphate nucleotidase CysQ</fullName>
        <ecNumber evidence="4">3.1.3.7</ecNumber>
    </recommendedName>
    <alternativeName>
        <fullName evidence="4">3'(2'),5-bisphosphonucleoside 3'(2')-phosphohydrolase</fullName>
    </alternativeName>
    <alternativeName>
        <fullName evidence="4">3'-phosphoadenosine 5'-phosphate phosphatase</fullName>
        <shortName evidence="4">PAP phosphatase</shortName>
    </alternativeName>
</protein>
<dbReference type="PANTHER" id="PTHR43028">
    <property type="entry name" value="3'(2'),5'-BISPHOSPHATE NUCLEOTIDASE 1"/>
    <property type="match status" value="1"/>
</dbReference>
<keyword evidence="4" id="KW-0472">Membrane</keyword>
<dbReference type="Proteomes" id="UP000030889">
    <property type="component" value="Unassembled WGS sequence"/>
</dbReference>
<feature type="binding site" evidence="4">
    <location>
        <position position="94"/>
    </location>
    <ligand>
        <name>Mg(2+)</name>
        <dbReference type="ChEBI" id="CHEBI:18420"/>
        <label>2</label>
    </ligand>
</feature>
<keyword evidence="4" id="KW-1003">Cell membrane</keyword>
<dbReference type="PROSITE" id="PS00629">
    <property type="entry name" value="IMP_1"/>
    <property type="match status" value="1"/>
</dbReference>
<comment type="caution">
    <text evidence="5">The sequence shown here is derived from an EMBL/GenBank/DDBJ whole genome shotgun (WGS) entry which is preliminary data.</text>
</comment>
<feature type="binding site" evidence="4">
    <location>
        <position position="91"/>
    </location>
    <ligand>
        <name>Mg(2+)</name>
        <dbReference type="ChEBI" id="CHEBI:18420"/>
        <label>1</label>
    </ligand>
</feature>
<keyword evidence="4" id="KW-0378">Hydrolase</keyword>
<keyword evidence="3 4" id="KW-0460">Magnesium</keyword>
<dbReference type="CDD" id="cd01638">
    <property type="entry name" value="CysQ"/>
    <property type="match status" value="1"/>
</dbReference>
<gene>
    <name evidence="4" type="primary">cysQ</name>
    <name evidence="5" type="ORF">LG35_05215</name>
</gene>
<dbReference type="RefSeq" id="WP_035472869.1">
    <property type="nucleotide sequence ID" value="NZ_JRGF01000005.1"/>
</dbReference>
<feature type="binding site" evidence="4">
    <location>
        <position position="93"/>
    </location>
    <ligand>
        <name>Mg(2+)</name>
        <dbReference type="ChEBI" id="CHEBI:18420"/>
        <label>1</label>
    </ligand>
</feature>
<dbReference type="EC" id="3.1.3.7" evidence="4"/>
<feature type="binding site" evidence="4">
    <location>
        <position position="71"/>
    </location>
    <ligand>
        <name>Mg(2+)</name>
        <dbReference type="ChEBI" id="CHEBI:18420"/>
        <label>1</label>
    </ligand>
</feature>
<reference evidence="5 6" key="1">
    <citation type="submission" date="2014-09" db="EMBL/GenBank/DDBJ databases">
        <title>Alistipes sp. 627, sp. nov., a novel member of the family Rikenellaceae isolated from human faeces.</title>
        <authorList>
            <person name="Shkoporov A.N."/>
            <person name="Chaplin A.V."/>
            <person name="Motuzova O.V."/>
            <person name="Kafarskaia L.I."/>
            <person name="Khokhlova E.V."/>
            <person name="Efimov B.A."/>
        </authorList>
    </citation>
    <scope>NUCLEOTIDE SEQUENCE [LARGE SCALE GENOMIC DNA]</scope>
    <source>
        <strain evidence="5 6">627</strain>
    </source>
</reference>
<evidence type="ECO:0000256" key="1">
    <source>
        <dbReference type="ARBA" id="ARBA00001625"/>
    </source>
</evidence>
<dbReference type="Gene3D" id="3.40.190.80">
    <property type="match status" value="1"/>
</dbReference>
<keyword evidence="6" id="KW-1185">Reference proteome</keyword>
<feature type="binding site" evidence="4">
    <location>
        <begin position="93"/>
        <end position="96"/>
    </location>
    <ligand>
        <name>substrate</name>
    </ligand>
</feature>
<comment type="similarity">
    <text evidence="4">Belongs to the inositol monophosphatase superfamily. CysQ family.</text>
</comment>
<sequence>MITREQKEYLLPKAYNAAIRAGAVILDIYNSGDPIDVDIKSDRSPITVADRLAHSVIREYLGQTRIPLLSEEGREMLYAERKDWDLFWMVDPLDGTVEFIKGNGEFTVNIALMADNRPVFGVIYVPYRKRIYFSDSDLGAFRSCNTEADPEAEYVYAEITAGAEALPLTDCRNRPLKVAVSRSHSDGETARHLEELRKRHPDAEVLQQGSSYKLCLIAEGSVDYYPRTTETYEWDTAAGESIIALAGGSIYSLDDTAPLRYNKESLVNPRFACRSKWFGD</sequence>
<dbReference type="Pfam" id="PF00459">
    <property type="entry name" value="Inositol_P"/>
    <property type="match status" value="1"/>
</dbReference>
<dbReference type="SUPFAM" id="SSF56655">
    <property type="entry name" value="Carbohydrate phosphatase"/>
    <property type="match status" value="1"/>
</dbReference>
<feature type="binding site" evidence="4">
    <location>
        <position position="235"/>
    </location>
    <ligand>
        <name>Mg(2+)</name>
        <dbReference type="ChEBI" id="CHEBI:18420"/>
        <label>2</label>
    </ligand>
</feature>
<organism evidence="5 6">
    <name type="scientific">Alistipes inops</name>
    <dbReference type="NCBI Taxonomy" id="1501391"/>
    <lineage>
        <taxon>Bacteria</taxon>
        <taxon>Pseudomonadati</taxon>
        <taxon>Bacteroidota</taxon>
        <taxon>Bacteroidia</taxon>
        <taxon>Bacteroidales</taxon>
        <taxon>Rikenellaceae</taxon>
        <taxon>Alistipes</taxon>
    </lineage>
</organism>
<evidence type="ECO:0000313" key="6">
    <source>
        <dbReference type="Proteomes" id="UP000030889"/>
    </source>
</evidence>
<evidence type="ECO:0000256" key="3">
    <source>
        <dbReference type="ARBA" id="ARBA00022842"/>
    </source>
</evidence>
<evidence type="ECO:0000256" key="4">
    <source>
        <dbReference type="HAMAP-Rule" id="MF_02095"/>
    </source>
</evidence>
<dbReference type="InterPro" id="IPR020583">
    <property type="entry name" value="Inositol_monoP_metal-BS"/>
</dbReference>
<dbReference type="HAMAP" id="MF_02095">
    <property type="entry name" value="CysQ"/>
    <property type="match status" value="1"/>
</dbReference>
<comment type="cofactor">
    <cofactor evidence="4">
        <name>Mg(2+)</name>
        <dbReference type="ChEBI" id="CHEBI:18420"/>
    </cofactor>
</comment>
<dbReference type="InterPro" id="IPR000760">
    <property type="entry name" value="Inositol_monophosphatase-like"/>
</dbReference>
<dbReference type="PRINTS" id="PR00377">
    <property type="entry name" value="IMPHPHTASES"/>
</dbReference>
<feature type="binding site" evidence="4">
    <location>
        <position position="235"/>
    </location>
    <ligand>
        <name>substrate</name>
    </ligand>
</feature>
<dbReference type="InterPro" id="IPR050725">
    <property type="entry name" value="CysQ/Inositol_MonoPase"/>
</dbReference>
<dbReference type="InterPro" id="IPR006240">
    <property type="entry name" value="CysQ"/>
</dbReference>